<dbReference type="PROSITE" id="PS50297">
    <property type="entry name" value="ANK_REP_REGION"/>
    <property type="match status" value="1"/>
</dbReference>
<reference evidence="4" key="1">
    <citation type="journal article" date="2023" name="Mol. Phylogenet. Evol.">
        <title>Genome-scale phylogeny and comparative genomics of the fungal order Sordariales.</title>
        <authorList>
            <person name="Hensen N."/>
            <person name="Bonometti L."/>
            <person name="Westerberg I."/>
            <person name="Brannstrom I.O."/>
            <person name="Guillou S."/>
            <person name="Cros-Aarteil S."/>
            <person name="Calhoun S."/>
            <person name="Haridas S."/>
            <person name="Kuo A."/>
            <person name="Mondo S."/>
            <person name="Pangilinan J."/>
            <person name="Riley R."/>
            <person name="LaButti K."/>
            <person name="Andreopoulos B."/>
            <person name="Lipzen A."/>
            <person name="Chen C."/>
            <person name="Yan M."/>
            <person name="Daum C."/>
            <person name="Ng V."/>
            <person name="Clum A."/>
            <person name="Steindorff A."/>
            <person name="Ohm R.A."/>
            <person name="Martin F."/>
            <person name="Silar P."/>
            <person name="Natvig D.O."/>
            <person name="Lalanne C."/>
            <person name="Gautier V."/>
            <person name="Ament-Velasquez S.L."/>
            <person name="Kruys A."/>
            <person name="Hutchinson M.I."/>
            <person name="Powell A.J."/>
            <person name="Barry K."/>
            <person name="Miller A.N."/>
            <person name="Grigoriev I.V."/>
            <person name="Debuchy R."/>
            <person name="Gladieux P."/>
            <person name="Hiltunen Thoren M."/>
            <person name="Johannesson H."/>
        </authorList>
    </citation>
    <scope>NUCLEOTIDE SEQUENCE</scope>
    <source>
        <strain evidence="4">CBS 958.72</strain>
    </source>
</reference>
<evidence type="ECO:0000313" key="4">
    <source>
        <dbReference type="EMBL" id="KAK3382724.1"/>
    </source>
</evidence>
<keyword evidence="1" id="KW-0677">Repeat</keyword>
<dbReference type="PROSITE" id="PS50088">
    <property type="entry name" value="ANK_REPEAT"/>
    <property type="match status" value="3"/>
</dbReference>
<dbReference type="Gene3D" id="1.25.40.20">
    <property type="entry name" value="Ankyrin repeat-containing domain"/>
    <property type="match status" value="1"/>
</dbReference>
<proteinExistence type="predicted"/>
<dbReference type="InterPro" id="IPR050745">
    <property type="entry name" value="Multifunctional_regulatory"/>
</dbReference>
<protein>
    <submittedName>
        <fullName evidence="4">Ankyrin repeat-containing domain protein</fullName>
    </submittedName>
</protein>
<dbReference type="Pfam" id="PF00023">
    <property type="entry name" value="Ank"/>
    <property type="match status" value="1"/>
</dbReference>
<dbReference type="InterPro" id="IPR002110">
    <property type="entry name" value="Ankyrin_rpt"/>
</dbReference>
<evidence type="ECO:0000256" key="2">
    <source>
        <dbReference type="ARBA" id="ARBA00023043"/>
    </source>
</evidence>
<name>A0AAE0NJT5_9PEZI</name>
<keyword evidence="2 3" id="KW-0040">ANK repeat</keyword>
<feature type="repeat" description="ANK" evidence="3">
    <location>
        <begin position="146"/>
        <end position="174"/>
    </location>
</feature>
<evidence type="ECO:0000256" key="3">
    <source>
        <dbReference type="PROSITE-ProRule" id="PRU00023"/>
    </source>
</evidence>
<dbReference type="Proteomes" id="UP001287356">
    <property type="component" value="Unassembled WGS sequence"/>
</dbReference>
<feature type="repeat" description="ANK" evidence="3">
    <location>
        <begin position="212"/>
        <end position="244"/>
    </location>
</feature>
<comment type="caution">
    <text evidence="4">The sequence shown here is derived from an EMBL/GenBank/DDBJ whole genome shotgun (WGS) entry which is preliminary data.</text>
</comment>
<dbReference type="InterPro" id="IPR036770">
    <property type="entry name" value="Ankyrin_rpt-contain_sf"/>
</dbReference>
<accession>A0AAE0NJT5</accession>
<organism evidence="4 5">
    <name type="scientific">Lasiosphaeria ovina</name>
    <dbReference type="NCBI Taxonomy" id="92902"/>
    <lineage>
        <taxon>Eukaryota</taxon>
        <taxon>Fungi</taxon>
        <taxon>Dikarya</taxon>
        <taxon>Ascomycota</taxon>
        <taxon>Pezizomycotina</taxon>
        <taxon>Sordariomycetes</taxon>
        <taxon>Sordariomycetidae</taxon>
        <taxon>Sordariales</taxon>
        <taxon>Lasiosphaeriaceae</taxon>
        <taxon>Lasiosphaeria</taxon>
    </lineage>
</organism>
<dbReference type="EMBL" id="JAULSN010000001">
    <property type="protein sequence ID" value="KAK3382724.1"/>
    <property type="molecule type" value="Genomic_DNA"/>
</dbReference>
<evidence type="ECO:0000313" key="5">
    <source>
        <dbReference type="Proteomes" id="UP001287356"/>
    </source>
</evidence>
<evidence type="ECO:0000256" key="1">
    <source>
        <dbReference type="ARBA" id="ARBA00022737"/>
    </source>
</evidence>
<feature type="repeat" description="ANK" evidence="3">
    <location>
        <begin position="245"/>
        <end position="280"/>
    </location>
</feature>
<dbReference type="AlphaFoldDB" id="A0AAE0NJT5"/>
<keyword evidence="5" id="KW-1185">Reference proteome</keyword>
<gene>
    <name evidence="4" type="ORF">B0T24DRAFT_661370</name>
</gene>
<sequence length="477" mass="51146">MAETVTDTLAETPIVTKTESAAEKEAVGFGHVPAELVMRIARYVAADGGSDVFANLSALSRTCRAFWVWVGEILYRLDATSQTPLALFWGAFHGLDGTVSRALAAKSPVNTSIFLLNAATPPKRNETQYDVGVSIESPSNLCVAAPLHLAARLGRTNMVTALLDAGANISAQARLVAICTKHSGIARLLLEHAGPILYSQVQRRLEPLREGGLTSTLHTADHVGSLEMVRLLITAGISVNYLDFRGHTALHHAVSSLADTAPKVIQMLVDAGAAVDLFQPKFAFEGGVAASLCIWPGTPRTPLQEALCFRNFRAVHALLDAEADPVLHVEQPNIAAFVGNALHMSVLPFLDVCPRTDELKSVLIARPPNEYERHPLDLQRALIVKIVLGHGVAVDTPIFMAKTPTTRTKIKRGGLTGYDIVKRFGGDESVADLLVSLGANPYEDEWTPEGDPRLHSHLITAPASIGSLTDCSLSLGH</sequence>
<reference evidence="4" key="2">
    <citation type="submission" date="2023-06" db="EMBL/GenBank/DDBJ databases">
        <authorList>
            <consortium name="Lawrence Berkeley National Laboratory"/>
            <person name="Haridas S."/>
            <person name="Hensen N."/>
            <person name="Bonometti L."/>
            <person name="Westerberg I."/>
            <person name="Brannstrom I.O."/>
            <person name="Guillou S."/>
            <person name="Cros-Aarteil S."/>
            <person name="Calhoun S."/>
            <person name="Kuo A."/>
            <person name="Mondo S."/>
            <person name="Pangilinan J."/>
            <person name="Riley R."/>
            <person name="Labutti K."/>
            <person name="Andreopoulos B."/>
            <person name="Lipzen A."/>
            <person name="Chen C."/>
            <person name="Yanf M."/>
            <person name="Daum C."/>
            <person name="Ng V."/>
            <person name="Clum A."/>
            <person name="Steindorff A."/>
            <person name="Ohm R."/>
            <person name="Martin F."/>
            <person name="Silar P."/>
            <person name="Natvig D."/>
            <person name="Lalanne C."/>
            <person name="Gautier V."/>
            <person name="Ament-Velasquez S.L."/>
            <person name="Kruys A."/>
            <person name="Hutchinson M.I."/>
            <person name="Powell A.J."/>
            <person name="Barry K."/>
            <person name="Miller A.N."/>
            <person name="Grigoriev I.V."/>
            <person name="Debuchy R."/>
            <person name="Gladieux P."/>
            <person name="Thoren M.H."/>
            <person name="Johannesson H."/>
        </authorList>
    </citation>
    <scope>NUCLEOTIDE SEQUENCE</scope>
    <source>
        <strain evidence="4">CBS 958.72</strain>
    </source>
</reference>
<dbReference type="SUPFAM" id="SSF48403">
    <property type="entry name" value="Ankyrin repeat"/>
    <property type="match status" value="1"/>
</dbReference>
<dbReference type="PANTHER" id="PTHR24189:SF50">
    <property type="entry name" value="ANKYRIN REPEAT AND SOCS BOX PROTEIN 2"/>
    <property type="match status" value="1"/>
</dbReference>
<dbReference type="PANTHER" id="PTHR24189">
    <property type="entry name" value="MYOTROPHIN"/>
    <property type="match status" value="1"/>
</dbReference>
<dbReference type="Pfam" id="PF12796">
    <property type="entry name" value="Ank_2"/>
    <property type="match status" value="1"/>
</dbReference>
<dbReference type="SMART" id="SM00248">
    <property type="entry name" value="ANK"/>
    <property type="match status" value="5"/>
</dbReference>